<dbReference type="EMBL" id="SMDG01000019">
    <property type="protein sequence ID" value="TCW49392.1"/>
    <property type="molecule type" value="Genomic_DNA"/>
</dbReference>
<reference evidence="2 3" key="1">
    <citation type="submission" date="2019-03" db="EMBL/GenBank/DDBJ databases">
        <title>Above-ground endophytic microbial communities from plants in different locations in the United States.</title>
        <authorList>
            <person name="Frank C."/>
        </authorList>
    </citation>
    <scope>NUCLEOTIDE SEQUENCE [LARGE SCALE GENOMIC DNA]</scope>
    <source>
        <strain evidence="2 3">LP_2_YM</strain>
    </source>
</reference>
<dbReference type="Proteomes" id="UP000295285">
    <property type="component" value="Unassembled WGS sequence"/>
</dbReference>
<proteinExistence type="predicted"/>
<accession>A0A4V2WCN7</accession>
<gene>
    <name evidence="2" type="ORF">EC910_11922</name>
</gene>
<name>A0A4V2WCN7_BACTU</name>
<keyword evidence="1" id="KW-0812">Transmembrane</keyword>
<keyword evidence="1" id="KW-1133">Transmembrane helix</keyword>
<comment type="caution">
    <text evidence="2">The sequence shown here is derived from an EMBL/GenBank/DDBJ whole genome shotgun (WGS) entry which is preliminary data.</text>
</comment>
<sequence>MPLRNTVVFLQVKRFEKAESVSCSVTVLSTISFNMSITILFRLVRKLIEVYHIMLIIECEYFPFKNNLIYFERTVCFEKKSRIYCFAKFHFNRLAAHNYCYGPICLFFFHYIFINRMFHSVAKIRINGHNKECRKPFTYLG</sequence>
<evidence type="ECO:0000313" key="3">
    <source>
        <dbReference type="Proteomes" id="UP000295285"/>
    </source>
</evidence>
<feature type="transmembrane region" description="Helical" evidence="1">
    <location>
        <begin position="96"/>
        <end position="114"/>
    </location>
</feature>
<evidence type="ECO:0000313" key="2">
    <source>
        <dbReference type="EMBL" id="TCW49392.1"/>
    </source>
</evidence>
<evidence type="ECO:0000256" key="1">
    <source>
        <dbReference type="SAM" id="Phobius"/>
    </source>
</evidence>
<protein>
    <submittedName>
        <fullName evidence="2">Uncharacterized protein</fullName>
    </submittedName>
</protein>
<organism evidence="2 3">
    <name type="scientific">Bacillus thuringiensis</name>
    <dbReference type="NCBI Taxonomy" id="1428"/>
    <lineage>
        <taxon>Bacteria</taxon>
        <taxon>Bacillati</taxon>
        <taxon>Bacillota</taxon>
        <taxon>Bacilli</taxon>
        <taxon>Bacillales</taxon>
        <taxon>Bacillaceae</taxon>
        <taxon>Bacillus</taxon>
        <taxon>Bacillus cereus group</taxon>
    </lineage>
</organism>
<feature type="transmembrane region" description="Helical" evidence="1">
    <location>
        <begin position="21"/>
        <end position="44"/>
    </location>
</feature>
<keyword evidence="1" id="KW-0472">Membrane</keyword>
<dbReference type="AlphaFoldDB" id="A0A4V2WCN7"/>